<evidence type="ECO:0000256" key="9">
    <source>
        <dbReference type="SAM" id="MobiDB-lite"/>
    </source>
</evidence>
<organism evidence="11 12">
    <name type="scientific">Hypsibius exemplaris</name>
    <name type="common">Freshwater tardigrade</name>
    <dbReference type="NCBI Taxonomy" id="2072580"/>
    <lineage>
        <taxon>Eukaryota</taxon>
        <taxon>Metazoa</taxon>
        <taxon>Ecdysozoa</taxon>
        <taxon>Tardigrada</taxon>
        <taxon>Eutardigrada</taxon>
        <taxon>Parachela</taxon>
        <taxon>Hypsibioidea</taxon>
        <taxon>Hypsibiidae</taxon>
        <taxon>Hypsibius</taxon>
    </lineage>
</organism>
<evidence type="ECO:0000256" key="4">
    <source>
        <dbReference type="ARBA" id="ARBA00023015"/>
    </source>
</evidence>
<feature type="region of interest" description="Disordered" evidence="9">
    <location>
        <begin position="150"/>
        <end position="195"/>
    </location>
</feature>
<keyword evidence="8" id="KW-0539">Nucleus</keyword>
<reference evidence="12" key="1">
    <citation type="submission" date="2017-01" db="EMBL/GenBank/DDBJ databases">
        <title>Comparative genomics of anhydrobiosis in the tardigrade Hypsibius dujardini.</title>
        <authorList>
            <person name="Yoshida Y."/>
            <person name="Koutsovoulos G."/>
            <person name="Laetsch D."/>
            <person name="Stevens L."/>
            <person name="Kumar S."/>
            <person name="Horikawa D."/>
            <person name="Ishino K."/>
            <person name="Komine S."/>
            <person name="Tomita M."/>
            <person name="Blaxter M."/>
            <person name="Arakawa K."/>
        </authorList>
    </citation>
    <scope>NUCLEOTIDE SEQUENCE [LARGE SCALE GENOMIC DNA]</scope>
    <source>
        <strain evidence="12">Z151</strain>
    </source>
</reference>
<comment type="caution">
    <text evidence="11">The sequence shown here is derived from an EMBL/GenBank/DDBJ whole genome shotgun (WGS) entry which is preliminary data.</text>
</comment>
<keyword evidence="6" id="KW-0010">Activator</keyword>
<accession>A0A1W0X1H2</accession>
<dbReference type="InterPro" id="IPR031972">
    <property type="entry name" value="CSRNP_N"/>
</dbReference>
<dbReference type="GO" id="GO:0006915">
    <property type="term" value="P:apoptotic process"/>
    <property type="evidence" value="ECO:0007669"/>
    <property type="project" value="UniProtKB-KW"/>
</dbReference>
<feature type="compositionally biased region" description="Basic and acidic residues" evidence="9">
    <location>
        <begin position="18"/>
        <end position="29"/>
    </location>
</feature>
<evidence type="ECO:0000313" key="11">
    <source>
        <dbReference type="EMBL" id="OQV21291.1"/>
    </source>
</evidence>
<gene>
    <name evidence="11" type="ORF">BV898_04777</name>
</gene>
<protein>
    <submittedName>
        <fullName evidence="11">Cysteine/serine-rich nuclear protein 3</fullName>
    </submittedName>
</protein>
<keyword evidence="12" id="KW-1185">Reference proteome</keyword>
<dbReference type="InterPro" id="IPR023260">
    <property type="entry name" value="Cys/Ser-rich_nuc_prot"/>
</dbReference>
<evidence type="ECO:0000256" key="7">
    <source>
        <dbReference type="ARBA" id="ARBA00023163"/>
    </source>
</evidence>
<feature type="compositionally biased region" description="Low complexity" evidence="9">
    <location>
        <begin position="514"/>
        <end position="528"/>
    </location>
</feature>
<keyword evidence="5" id="KW-0238">DNA-binding</keyword>
<feature type="region of interest" description="Disordered" evidence="9">
    <location>
        <begin position="508"/>
        <end position="534"/>
    </location>
</feature>
<dbReference type="GO" id="GO:0005634">
    <property type="term" value="C:nucleus"/>
    <property type="evidence" value="ECO:0007669"/>
    <property type="project" value="UniProtKB-SubCell"/>
</dbReference>
<evidence type="ECO:0000256" key="6">
    <source>
        <dbReference type="ARBA" id="ARBA00023159"/>
    </source>
</evidence>
<feature type="compositionally biased region" description="Low complexity" evidence="9">
    <location>
        <begin position="56"/>
        <end position="75"/>
    </location>
</feature>
<dbReference type="PANTHER" id="PTHR13580">
    <property type="entry name" value="TGF-BETA INDUCED APOPTOSIS PROTEIN"/>
    <property type="match status" value="1"/>
</dbReference>
<dbReference type="OrthoDB" id="5946974at2759"/>
<dbReference type="Proteomes" id="UP000192578">
    <property type="component" value="Unassembled WGS sequence"/>
</dbReference>
<evidence type="ECO:0000313" key="12">
    <source>
        <dbReference type="Proteomes" id="UP000192578"/>
    </source>
</evidence>
<evidence type="ECO:0000256" key="8">
    <source>
        <dbReference type="ARBA" id="ARBA00023242"/>
    </source>
</evidence>
<dbReference type="GO" id="GO:0043565">
    <property type="term" value="F:sequence-specific DNA binding"/>
    <property type="evidence" value="ECO:0007669"/>
    <property type="project" value="TreeGrafter"/>
</dbReference>
<dbReference type="GO" id="GO:0000981">
    <property type="term" value="F:DNA-binding transcription factor activity, RNA polymerase II-specific"/>
    <property type="evidence" value="ECO:0007669"/>
    <property type="project" value="TreeGrafter"/>
</dbReference>
<dbReference type="EMBL" id="MTYJ01000024">
    <property type="protein sequence ID" value="OQV21291.1"/>
    <property type="molecule type" value="Genomic_DNA"/>
</dbReference>
<keyword evidence="3" id="KW-0053">Apoptosis</keyword>
<evidence type="ECO:0000256" key="1">
    <source>
        <dbReference type="ARBA" id="ARBA00004123"/>
    </source>
</evidence>
<dbReference type="PRINTS" id="PR02031">
    <property type="entry name" value="CYSSERRICHNP"/>
</dbReference>
<name>A0A1W0X1H2_HYPEX</name>
<evidence type="ECO:0000256" key="2">
    <source>
        <dbReference type="ARBA" id="ARBA00008548"/>
    </source>
</evidence>
<dbReference type="Pfam" id="PF16019">
    <property type="entry name" value="CSRNP_N"/>
    <property type="match status" value="1"/>
</dbReference>
<evidence type="ECO:0000259" key="10">
    <source>
        <dbReference type="Pfam" id="PF16019"/>
    </source>
</evidence>
<dbReference type="AlphaFoldDB" id="A0A1W0X1H2"/>
<comment type="subcellular location">
    <subcellularLocation>
        <location evidence="1">Nucleus</location>
    </subcellularLocation>
</comment>
<keyword evidence="4" id="KW-0805">Transcription regulation</keyword>
<proteinExistence type="inferred from homology"/>
<keyword evidence="7" id="KW-0804">Transcription</keyword>
<dbReference type="PANTHER" id="PTHR13580:SF9">
    <property type="entry name" value="AXIN1 UP-REGULATED 1, ISOFORM A"/>
    <property type="match status" value="1"/>
</dbReference>
<evidence type="ECO:0000256" key="5">
    <source>
        <dbReference type="ARBA" id="ARBA00023125"/>
    </source>
</evidence>
<feature type="region of interest" description="Disordered" evidence="9">
    <location>
        <begin position="1"/>
        <end position="91"/>
    </location>
</feature>
<sequence>MPKRKYQEALGATTAAAGKEEDAPPERAALDGCGRTVGKDEEVQQPDGGNCGSDGAAPSTSSAVTVTPTTTTTTSGDEDTGQKPAKQKKSVKWSNVTVYLFPRQQGFTCVPSSGGVTLGMTSEHSAVENYTLTEHEMECKKSRMQALQKRQTEACDSDEEMDETEEDIDEDEEDEEDEEEEEEEEGTEEEDYEDVDDACSFPISIPFRQRRNLLREAGCQVDLKEREDCQFIRVSREACGCQCQTVCNPDECSCSLNKIKCQVDRFSYPCGCSRDGCGNATGRVEFNPNRVKAHYMSTVSRLTNSSGGGTDFDNFEASSTVAVTASEEFHYQQHSQQSLHYGGDSSGGGMQSTRTCHMDVVTAYSSHDTFNQAPQCEYACSTISSSSTSTSYQIEPLNVSVSMSAESYSSTVCQPAYDYYHMQPAYEVDNSSMSGISSASGGHQYCNGVATNGYLDSYYTNGGGVADGNGAPSQMISSPTLQYIQPEVPTYQAIPSVSYGSHHPVLLDSHHSYDPSSSSEGSRESSASLDAVSGPTLDFGELIKQSLVETATA</sequence>
<evidence type="ECO:0000256" key="3">
    <source>
        <dbReference type="ARBA" id="ARBA00022703"/>
    </source>
</evidence>
<feature type="compositionally biased region" description="Acidic residues" evidence="9">
    <location>
        <begin position="155"/>
        <end position="195"/>
    </location>
</feature>
<feature type="domain" description="Cysteine/serine-rich nuclear protein N-terminal" evidence="10">
    <location>
        <begin position="86"/>
        <end position="303"/>
    </location>
</feature>
<comment type="similarity">
    <text evidence="2">Belongs to the AXUD1 family.</text>
</comment>